<name>A0A1G2LQW5_9BACT</name>
<evidence type="ECO:0000256" key="1">
    <source>
        <dbReference type="SAM" id="Phobius"/>
    </source>
</evidence>
<feature type="transmembrane region" description="Helical" evidence="1">
    <location>
        <begin position="6"/>
        <end position="24"/>
    </location>
</feature>
<dbReference type="Proteomes" id="UP000177171">
    <property type="component" value="Unassembled WGS sequence"/>
</dbReference>
<reference evidence="2 3" key="1">
    <citation type="journal article" date="2016" name="Nat. Commun.">
        <title>Thousands of microbial genomes shed light on interconnected biogeochemical processes in an aquifer system.</title>
        <authorList>
            <person name="Anantharaman K."/>
            <person name="Brown C.T."/>
            <person name="Hug L.A."/>
            <person name="Sharon I."/>
            <person name="Castelle C.J."/>
            <person name="Probst A.J."/>
            <person name="Thomas B.C."/>
            <person name="Singh A."/>
            <person name="Wilkins M.J."/>
            <person name="Karaoz U."/>
            <person name="Brodie E.L."/>
            <person name="Williams K.H."/>
            <person name="Hubbard S.S."/>
            <person name="Banfield J.F."/>
        </authorList>
    </citation>
    <scope>NUCLEOTIDE SEQUENCE [LARGE SCALE GENOMIC DNA]</scope>
</reference>
<keyword evidence="1" id="KW-1133">Transmembrane helix</keyword>
<organism evidence="2 3">
    <name type="scientific">Candidatus Sungbacteria bacterium RIFCSPLOWO2_12_FULL_41_11</name>
    <dbReference type="NCBI Taxonomy" id="1802286"/>
    <lineage>
        <taxon>Bacteria</taxon>
        <taxon>Candidatus Sungiibacteriota</taxon>
    </lineage>
</organism>
<evidence type="ECO:0008006" key="4">
    <source>
        <dbReference type="Google" id="ProtNLM"/>
    </source>
</evidence>
<comment type="caution">
    <text evidence="2">The sequence shown here is derived from an EMBL/GenBank/DDBJ whole genome shotgun (WGS) entry which is preliminary data.</text>
</comment>
<keyword evidence="1" id="KW-0472">Membrane</keyword>
<sequence>MNNKLYILGIIFVFGLIILGVFRAPKDKNPEPKKTLVIKETAVWESKTNAEGAVTVTVTPKSLTGTVWNFEISLSTHSVELDEDLTKDVVLLDESGKEFKPISWEGDGPGGHHREGVLNFMAIEPRSSSVELKIRDIGEIKERIFQWDIK</sequence>
<evidence type="ECO:0000313" key="2">
    <source>
        <dbReference type="EMBL" id="OHA14015.1"/>
    </source>
</evidence>
<gene>
    <name evidence="2" type="ORF">A3G49_06145</name>
</gene>
<protein>
    <recommendedName>
        <fullName evidence="4">DUF4352 domain-containing protein</fullName>
    </recommendedName>
</protein>
<evidence type="ECO:0000313" key="3">
    <source>
        <dbReference type="Proteomes" id="UP000177171"/>
    </source>
</evidence>
<accession>A0A1G2LQW5</accession>
<dbReference type="AlphaFoldDB" id="A0A1G2LQW5"/>
<dbReference type="EMBL" id="MHQY01000014">
    <property type="protein sequence ID" value="OHA14015.1"/>
    <property type="molecule type" value="Genomic_DNA"/>
</dbReference>
<proteinExistence type="predicted"/>
<keyword evidence="1" id="KW-0812">Transmembrane</keyword>